<evidence type="ECO:0000313" key="3">
    <source>
        <dbReference type="Proteomes" id="UP000235145"/>
    </source>
</evidence>
<evidence type="ECO:0008006" key="4">
    <source>
        <dbReference type="Google" id="ProtNLM"/>
    </source>
</evidence>
<dbReference type="CDD" id="cd22744">
    <property type="entry name" value="OTU"/>
    <property type="match status" value="1"/>
</dbReference>
<feature type="region of interest" description="Disordered" evidence="1">
    <location>
        <begin position="315"/>
        <end position="359"/>
    </location>
</feature>
<sequence>MSGRFYDKSRVRGKRPWDQGFQRGSAPLARFRGNAPSRVQRAAPQNLSEFYIWEHSGKLGFLRVIMGRNISSESVLTIQVGIQISTTNPKFLTTYLINYAKLESKSTYHLGTKQVVDYLNRFWLDKYKEKITNQVLNFHNHTNNRVESQHVKSKKFLQTQHANLDKKFNRIEKLMCRYNIPHFKGLCGNVSHHTLEKIRQELNRSDAHQITEDDYGCQLRHRCGLPYAHEIAIYSRANQMIPLSSTEKFWRKLDLINVNVIDDANFGFEEGVELLKESYVEQSNEQKYSYARKLWDICSPSTAIMFIKNTRGRPRLSKQKSKKVDHNTPPILMPTPTNTRRRGFSTNRTDNMDTSDLDLNQEPERHSTYLFREPSMSNSYFNQDQPFSTYSFREPSMFNSYFNQDQPFYTSNPLINEIPHQFHPYARNITDVEGDGNCGFRSIAVVLGRSEHDWLQIRYDLYNELLSHYQEYAMIYGDHVDFLNRVGHSLNYSGSGFAILECRLIMPNTAIFIANRYGVIVIYLSKQGYSTWFLHRYGP</sequence>
<feature type="region of interest" description="Disordered" evidence="1">
    <location>
        <begin position="1"/>
        <end position="21"/>
    </location>
</feature>
<dbReference type="InterPro" id="IPR052579">
    <property type="entry name" value="Zinc_finger_SWIM"/>
</dbReference>
<organism evidence="2 3">
    <name type="scientific">Lactuca sativa</name>
    <name type="common">Garden lettuce</name>
    <dbReference type="NCBI Taxonomy" id="4236"/>
    <lineage>
        <taxon>Eukaryota</taxon>
        <taxon>Viridiplantae</taxon>
        <taxon>Streptophyta</taxon>
        <taxon>Embryophyta</taxon>
        <taxon>Tracheophyta</taxon>
        <taxon>Spermatophyta</taxon>
        <taxon>Magnoliopsida</taxon>
        <taxon>eudicotyledons</taxon>
        <taxon>Gunneridae</taxon>
        <taxon>Pentapetalae</taxon>
        <taxon>asterids</taxon>
        <taxon>campanulids</taxon>
        <taxon>Asterales</taxon>
        <taxon>Asteraceae</taxon>
        <taxon>Cichorioideae</taxon>
        <taxon>Cichorieae</taxon>
        <taxon>Lactucinae</taxon>
        <taxon>Lactuca</taxon>
    </lineage>
</organism>
<dbReference type="PANTHER" id="PTHR31569">
    <property type="entry name" value="SWIM-TYPE DOMAIN-CONTAINING PROTEIN"/>
    <property type="match status" value="1"/>
</dbReference>
<proteinExistence type="predicted"/>
<name>A0A9R1WFH0_LACSA</name>
<feature type="compositionally biased region" description="Basic and acidic residues" evidence="1">
    <location>
        <begin position="1"/>
        <end position="10"/>
    </location>
</feature>
<keyword evidence="3" id="KW-1185">Reference proteome</keyword>
<reference evidence="2 3" key="1">
    <citation type="journal article" date="2017" name="Nat. Commun.">
        <title>Genome assembly with in vitro proximity ligation data and whole-genome triplication in lettuce.</title>
        <authorList>
            <person name="Reyes-Chin-Wo S."/>
            <person name="Wang Z."/>
            <person name="Yang X."/>
            <person name="Kozik A."/>
            <person name="Arikit S."/>
            <person name="Song C."/>
            <person name="Xia L."/>
            <person name="Froenicke L."/>
            <person name="Lavelle D.O."/>
            <person name="Truco M.J."/>
            <person name="Xia R."/>
            <person name="Zhu S."/>
            <person name="Xu C."/>
            <person name="Xu H."/>
            <person name="Xu X."/>
            <person name="Cox K."/>
            <person name="Korf I."/>
            <person name="Meyers B.C."/>
            <person name="Michelmore R.W."/>
        </authorList>
    </citation>
    <scope>NUCLEOTIDE SEQUENCE [LARGE SCALE GENOMIC DNA]</scope>
    <source>
        <strain evidence="3">cv. Salinas</strain>
        <tissue evidence="2">Seedlings</tissue>
    </source>
</reference>
<dbReference type="PANTHER" id="PTHR31569:SF4">
    <property type="entry name" value="SWIM-TYPE DOMAIN-CONTAINING PROTEIN"/>
    <property type="match status" value="1"/>
</dbReference>
<accession>A0A9R1WFH0</accession>
<dbReference type="Proteomes" id="UP000235145">
    <property type="component" value="Unassembled WGS sequence"/>
</dbReference>
<dbReference type="AlphaFoldDB" id="A0A9R1WFH0"/>
<evidence type="ECO:0000256" key="1">
    <source>
        <dbReference type="SAM" id="MobiDB-lite"/>
    </source>
</evidence>
<dbReference type="EMBL" id="NBSK02000002">
    <property type="protein sequence ID" value="KAJ0222839.1"/>
    <property type="molecule type" value="Genomic_DNA"/>
</dbReference>
<evidence type="ECO:0000313" key="2">
    <source>
        <dbReference type="EMBL" id="KAJ0222839.1"/>
    </source>
</evidence>
<comment type="caution">
    <text evidence="2">The sequence shown here is derived from an EMBL/GenBank/DDBJ whole genome shotgun (WGS) entry which is preliminary data.</text>
</comment>
<dbReference type="Gene3D" id="3.90.70.80">
    <property type="match status" value="1"/>
</dbReference>
<gene>
    <name evidence="2" type="ORF">LSAT_V11C200063430</name>
</gene>
<protein>
    <recommendedName>
        <fullName evidence="4">OTU domain-containing protein</fullName>
    </recommendedName>
</protein>